<reference evidence="9 10" key="1">
    <citation type="submission" date="2019-08" db="EMBL/GenBank/DDBJ databases">
        <title>Genomes of Antarctic Bizionia species.</title>
        <authorList>
            <person name="Bowman J.P."/>
        </authorList>
    </citation>
    <scope>NUCLEOTIDE SEQUENCE [LARGE SCALE GENOMIC DNA]</scope>
    <source>
        <strain evidence="9 10">HFD</strain>
    </source>
</reference>
<evidence type="ECO:0000256" key="6">
    <source>
        <dbReference type="SAM" id="Phobius"/>
    </source>
</evidence>
<evidence type="ECO:0000256" key="3">
    <source>
        <dbReference type="ARBA" id="ARBA00022692"/>
    </source>
</evidence>
<dbReference type="GO" id="GO:0005886">
    <property type="term" value="C:plasma membrane"/>
    <property type="evidence" value="ECO:0007669"/>
    <property type="project" value="UniProtKB-SubCell"/>
</dbReference>
<dbReference type="InterPro" id="IPR004477">
    <property type="entry name" value="ComEC_N"/>
</dbReference>
<evidence type="ECO:0000259" key="8">
    <source>
        <dbReference type="Pfam" id="PF13567"/>
    </source>
</evidence>
<dbReference type="Pfam" id="PF03772">
    <property type="entry name" value="Competence"/>
    <property type="match status" value="1"/>
</dbReference>
<feature type="transmembrane region" description="Helical" evidence="6">
    <location>
        <begin position="285"/>
        <end position="302"/>
    </location>
</feature>
<keyword evidence="10" id="KW-1185">Reference proteome</keyword>
<dbReference type="NCBIfam" id="TIGR00360">
    <property type="entry name" value="ComEC_N-term"/>
    <property type="match status" value="1"/>
</dbReference>
<evidence type="ECO:0000256" key="5">
    <source>
        <dbReference type="ARBA" id="ARBA00023136"/>
    </source>
</evidence>
<comment type="subcellular location">
    <subcellularLocation>
        <location evidence="1">Cell membrane</location>
        <topology evidence="1">Multi-pass membrane protein</topology>
    </subcellularLocation>
</comment>
<dbReference type="Pfam" id="PF13567">
    <property type="entry name" value="DUF4131"/>
    <property type="match status" value="1"/>
</dbReference>
<protein>
    <submittedName>
        <fullName evidence="9">ComEC family competence protein</fullName>
    </submittedName>
</protein>
<feature type="domain" description="DUF4131" evidence="8">
    <location>
        <begin position="31"/>
        <end position="189"/>
    </location>
</feature>
<keyword evidence="3 6" id="KW-0812">Transmembrane</keyword>
<comment type="caution">
    <text evidence="9">The sequence shown here is derived from an EMBL/GenBank/DDBJ whole genome shotgun (WGS) entry which is preliminary data.</text>
</comment>
<accession>A0A8H2QGF3</accession>
<feature type="transmembrane region" description="Helical" evidence="6">
    <location>
        <begin position="330"/>
        <end position="350"/>
    </location>
</feature>
<feature type="transmembrane region" description="Helical" evidence="6">
    <location>
        <begin position="57"/>
        <end position="75"/>
    </location>
</feature>
<feature type="transmembrane region" description="Helical" evidence="6">
    <location>
        <begin position="7"/>
        <end position="27"/>
    </location>
</feature>
<feature type="domain" description="ComEC/Rec2-related protein" evidence="7">
    <location>
        <begin position="231"/>
        <end position="496"/>
    </location>
</feature>
<feature type="transmembrane region" description="Helical" evidence="6">
    <location>
        <begin position="413"/>
        <end position="440"/>
    </location>
</feature>
<feature type="transmembrane region" description="Helical" evidence="6">
    <location>
        <begin position="251"/>
        <end position="273"/>
    </location>
</feature>
<gene>
    <name evidence="9" type="ORF">ES676_02445</name>
</gene>
<evidence type="ECO:0000313" key="9">
    <source>
        <dbReference type="EMBL" id="TYB78195.1"/>
    </source>
</evidence>
<feature type="transmembrane region" description="Helical" evidence="6">
    <location>
        <begin position="447"/>
        <end position="466"/>
    </location>
</feature>
<evidence type="ECO:0000256" key="4">
    <source>
        <dbReference type="ARBA" id="ARBA00022989"/>
    </source>
</evidence>
<sequence>MRLLNFNIIKLTLYFIIGIVLAFYYFIPNALSLFFASSSIVLLGIVHFIERKRHKKSFTFGLIVCLTTISFGSLFTNLHNEKRHDTHYLKLATTEQPITFRIKSLLKPSLYSEKYIIDILNIGDRTAYGKALLNVAKSDSTSRLDVDNIYTTKTALNPIQNPLNPNQFDYKAYLEKQYIYKQLSTTTPQLFLISTEKHTIYGYADAIRKHINSSLNTYHFSADELSIINALILGQRQDISKDITTHYINAGAIHILAVSGLHVGLILYLLTFLFKPLHRFKNGKLIAGIIIIILLWCFAIIAGLSSSVTRAVTMFSIVAFAMHSKRPTNIYNTLAFSILILVLCKPLILFDVGFQLSYLAVIAIVSIQPLLANLWTPKYYIPKKLWDVFTVTLAAQFGVLPISLFYFHQIPGLFFIANLLIIPFLGVILGLGILVIALASVALLPQFLADFYGGIIGLMNTLMAWISQHDAFLLKGISFSLLQVLSGYLIIVFLIGYFKNSTYKWLRLTFISIVVFYGVLIYSEFESSDSSFTVFHKSRYTILGKKENKALNIASNLDSIDHFRSLESYVTEQRIGSTRFDTLQSLYRYNDRYVLLIDSLGVYNLTNLNPDYIILINSPKINLNRLLKTLQPKAIIADGSNYKSYVARWKTTCLKTRIPFHSTYEKGAFIMEY</sequence>
<dbReference type="InterPro" id="IPR025405">
    <property type="entry name" value="DUF4131"/>
</dbReference>
<keyword evidence="4 6" id="KW-1133">Transmembrane helix</keyword>
<proteinExistence type="predicted"/>
<dbReference type="AlphaFoldDB" id="A0A8H2QGF3"/>
<keyword evidence="5 6" id="KW-0472">Membrane</keyword>
<evidence type="ECO:0000256" key="2">
    <source>
        <dbReference type="ARBA" id="ARBA00022475"/>
    </source>
</evidence>
<evidence type="ECO:0000259" key="7">
    <source>
        <dbReference type="Pfam" id="PF03772"/>
    </source>
</evidence>
<feature type="transmembrane region" description="Helical" evidence="6">
    <location>
        <begin position="356"/>
        <end position="376"/>
    </location>
</feature>
<dbReference type="PANTHER" id="PTHR30619">
    <property type="entry name" value="DNA INTERNALIZATION/COMPETENCE PROTEIN COMEC/REC2"/>
    <property type="match status" value="1"/>
</dbReference>
<evidence type="ECO:0000313" key="10">
    <source>
        <dbReference type="Proteomes" id="UP000323324"/>
    </source>
</evidence>
<feature type="transmembrane region" description="Helical" evidence="6">
    <location>
        <begin position="505"/>
        <end position="523"/>
    </location>
</feature>
<dbReference type="Proteomes" id="UP000323324">
    <property type="component" value="Unassembled WGS sequence"/>
</dbReference>
<feature type="transmembrane region" description="Helical" evidence="6">
    <location>
        <begin position="472"/>
        <end position="498"/>
    </location>
</feature>
<name>A0A8H2QGF3_9FLAO</name>
<feature type="transmembrane region" description="Helical" evidence="6">
    <location>
        <begin position="388"/>
        <end position="407"/>
    </location>
</feature>
<dbReference type="InterPro" id="IPR052159">
    <property type="entry name" value="Competence_DNA_uptake"/>
</dbReference>
<evidence type="ECO:0000256" key="1">
    <source>
        <dbReference type="ARBA" id="ARBA00004651"/>
    </source>
</evidence>
<organism evidence="9 10">
    <name type="scientific">Bizionia saleffrena</name>
    <dbReference type="NCBI Taxonomy" id="291189"/>
    <lineage>
        <taxon>Bacteria</taxon>
        <taxon>Pseudomonadati</taxon>
        <taxon>Bacteroidota</taxon>
        <taxon>Flavobacteriia</taxon>
        <taxon>Flavobacteriales</taxon>
        <taxon>Flavobacteriaceae</taxon>
        <taxon>Bizionia</taxon>
    </lineage>
</organism>
<dbReference type="PANTHER" id="PTHR30619:SF1">
    <property type="entry name" value="RECOMBINATION PROTEIN 2"/>
    <property type="match status" value="1"/>
</dbReference>
<keyword evidence="2" id="KW-1003">Cell membrane</keyword>
<dbReference type="EMBL" id="VSKM01000002">
    <property type="protein sequence ID" value="TYB78195.1"/>
    <property type="molecule type" value="Genomic_DNA"/>
</dbReference>